<reference evidence="3" key="1">
    <citation type="journal article" date="2020" name="Stud. Mycol.">
        <title>101 Dothideomycetes genomes: a test case for predicting lifestyles and emergence of pathogens.</title>
        <authorList>
            <person name="Haridas S."/>
            <person name="Albert R."/>
            <person name="Binder M."/>
            <person name="Bloem J."/>
            <person name="Labutti K."/>
            <person name="Salamov A."/>
            <person name="Andreopoulos B."/>
            <person name="Baker S."/>
            <person name="Barry K."/>
            <person name="Bills G."/>
            <person name="Bluhm B."/>
            <person name="Cannon C."/>
            <person name="Castanera R."/>
            <person name="Culley D."/>
            <person name="Daum C."/>
            <person name="Ezra D."/>
            <person name="Gonzalez J."/>
            <person name="Henrissat B."/>
            <person name="Kuo A."/>
            <person name="Liang C."/>
            <person name="Lipzen A."/>
            <person name="Lutzoni F."/>
            <person name="Magnuson J."/>
            <person name="Mondo S."/>
            <person name="Nolan M."/>
            <person name="Ohm R."/>
            <person name="Pangilinan J."/>
            <person name="Park H.-J."/>
            <person name="Ramirez L."/>
            <person name="Alfaro M."/>
            <person name="Sun H."/>
            <person name="Tritt A."/>
            <person name="Yoshinaga Y."/>
            <person name="Zwiers L.-H."/>
            <person name="Turgeon B."/>
            <person name="Goodwin S."/>
            <person name="Spatafora J."/>
            <person name="Crous P."/>
            <person name="Grigoriev I."/>
        </authorList>
    </citation>
    <scope>NUCLEOTIDE SEQUENCE</scope>
    <source>
        <strain evidence="3">CBS 116005</strain>
    </source>
</reference>
<dbReference type="AlphaFoldDB" id="A0A6G1KY02"/>
<accession>A0A6G1KY02</accession>
<proteinExistence type="predicted"/>
<evidence type="ECO:0000256" key="1">
    <source>
        <dbReference type="SAM" id="MobiDB-lite"/>
    </source>
</evidence>
<dbReference type="Proteomes" id="UP000799436">
    <property type="component" value="Unassembled WGS sequence"/>
</dbReference>
<evidence type="ECO:0000313" key="4">
    <source>
        <dbReference type="Proteomes" id="UP000799436"/>
    </source>
</evidence>
<sequence>MRNTLLAALLAAAPLANADAPTTCSNKNPDMANAIGKFCQAFPLYVPTLSTKESMGIKSDHGNSAVCIISTCDPRQYVSVSSCYSQLWDICATGNKKGHGSKEYGNKDPQGYVCQTWITGKAGDDCQDAVKSYKRDLSWESVDDAFVDDDDYDEESAMKARNAAPDAAQLSGKRGGAHPDTVRKEHFEV</sequence>
<protein>
    <recommendedName>
        <fullName evidence="5">Secreted protein</fullName>
    </recommendedName>
</protein>
<evidence type="ECO:0000256" key="2">
    <source>
        <dbReference type="SAM" id="SignalP"/>
    </source>
</evidence>
<keyword evidence="4" id="KW-1185">Reference proteome</keyword>
<gene>
    <name evidence="3" type="ORF">EJ03DRAFT_355208</name>
</gene>
<keyword evidence="2" id="KW-0732">Signal</keyword>
<feature type="compositionally biased region" description="Basic and acidic residues" evidence="1">
    <location>
        <begin position="180"/>
        <end position="189"/>
    </location>
</feature>
<evidence type="ECO:0000313" key="3">
    <source>
        <dbReference type="EMBL" id="KAF2765038.1"/>
    </source>
</evidence>
<organism evidence="3 4">
    <name type="scientific">Teratosphaeria nubilosa</name>
    <dbReference type="NCBI Taxonomy" id="161662"/>
    <lineage>
        <taxon>Eukaryota</taxon>
        <taxon>Fungi</taxon>
        <taxon>Dikarya</taxon>
        <taxon>Ascomycota</taxon>
        <taxon>Pezizomycotina</taxon>
        <taxon>Dothideomycetes</taxon>
        <taxon>Dothideomycetidae</taxon>
        <taxon>Mycosphaerellales</taxon>
        <taxon>Teratosphaeriaceae</taxon>
        <taxon>Teratosphaeria</taxon>
    </lineage>
</organism>
<feature type="chain" id="PRO_5026322336" description="Secreted protein" evidence="2">
    <location>
        <begin position="19"/>
        <end position="189"/>
    </location>
</feature>
<feature type="signal peptide" evidence="2">
    <location>
        <begin position="1"/>
        <end position="18"/>
    </location>
</feature>
<dbReference type="EMBL" id="ML995902">
    <property type="protein sequence ID" value="KAF2765038.1"/>
    <property type="molecule type" value="Genomic_DNA"/>
</dbReference>
<name>A0A6G1KY02_9PEZI</name>
<evidence type="ECO:0008006" key="5">
    <source>
        <dbReference type="Google" id="ProtNLM"/>
    </source>
</evidence>
<feature type="region of interest" description="Disordered" evidence="1">
    <location>
        <begin position="156"/>
        <end position="189"/>
    </location>
</feature>
<dbReference type="OrthoDB" id="3828405at2759"/>